<dbReference type="AlphaFoldDB" id="A0A1H7MB53"/>
<evidence type="ECO:0000313" key="2">
    <source>
        <dbReference type="EMBL" id="SEL08351.1"/>
    </source>
</evidence>
<dbReference type="Gene3D" id="3.30.70.100">
    <property type="match status" value="1"/>
</dbReference>
<keyword evidence="2" id="KW-0560">Oxidoreductase</keyword>
<evidence type="ECO:0000313" key="3">
    <source>
        <dbReference type="Proteomes" id="UP000199506"/>
    </source>
</evidence>
<dbReference type="PANTHER" id="PTHR33336:SF3">
    <property type="entry name" value="ABM DOMAIN-CONTAINING PROTEIN"/>
    <property type="match status" value="1"/>
</dbReference>
<organism evidence="2 3">
    <name type="scientific">Methanobrevibacter gottschalkii</name>
    <dbReference type="NCBI Taxonomy" id="190974"/>
    <lineage>
        <taxon>Archaea</taxon>
        <taxon>Methanobacteriati</taxon>
        <taxon>Methanobacteriota</taxon>
        <taxon>Methanomada group</taxon>
        <taxon>Methanobacteria</taxon>
        <taxon>Methanobacteriales</taxon>
        <taxon>Methanobacteriaceae</taxon>
        <taxon>Methanobrevibacter</taxon>
    </lineage>
</organism>
<keyword evidence="2" id="KW-0503">Monooxygenase</keyword>
<dbReference type="InterPro" id="IPR050744">
    <property type="entry name" value="AI-2_Isomerase_LsrG"/>
</dbReference>
<dbReference type="PANTHER" id="PTHR33336">
    <property type="entry name" value="QUINOL MONOOXYGENASE YGIN-RELATED"/>
    <property type="match status" value="1"/>
</dbReference>
<feature type="domain" description="ABM" evidence="1">
    <location>
        <begin position="4"/>
        <end position="91"/>
    </location>
</feature>
<evidence type="ECO:0000259" key="1">
    <source>
        <dbReference type="PROSITE" id="PS51725"/>
    </source>
</evidence>
<dbReference type="InterPro" id="IPR011008">
    <property type="entry name" value="Dimeric_a/b-barrel"/>
</dbReference>
<dbReference type="EMBL" id="FOAK01000009">
    <property type="protein sequence ID" value="SEL08351.1"/>
    <property type="molecule type" value="Genomic_DNA"/>
</dbReference>
<dbReference type="Proteomes" id="UP000199506">
    <property type="component" value="Unassembled WGS sequence"/>
</dbReference>
<dbReference type="Pfam" id="PF03992">
    <property type="entry name" value="ABM"/>
    <property type="match status" value="1"/>
</dbReference>
<dbReference type="InterPro" id="IPR007138">
    <property type="entry name" value="ABM_dom"/>
</dbReference>
<dbReference type="PROSITE" id="PS51725">
    <property type="entry name" value="ABM"/>
    <property type="match status" value="1"/>
</dbReference>
<dbReference type="GO" id="GO:0005829">
    <property type="term" value="C:cytosol"/>
    <property type="evidence" value="ECO:0007669"/>
    <property type="project" value="TreeGrafter"/>
</dbReference>
<reference evidence="2 3" key="1">
    <citation type="submission" date="2016-10" db="EMBL/GenBank/DDBJ databases">
        <authorList>
            <person name="de Groot N.N."/>
        </authorList>
    </citation>
    <scope>NUCLEOTIDE SEQUENCE [LARGE SCALE GENOMIC DNA]</scope>
    <source>
        <strain evidence="2 3">DSM 11978</strain>
    </source>
</reference>
<dbReference type="RefSeq" id="WP_069572809.1">
    <property type="nucleotide sequence ID" value="NZ_FOAK01000009.1"/>
</dbReference>
<gene>
    <name evidence="2" type="ORF">SAMN05216439_1915</name>
</gene>
<dbReference type="OrthoDB" id="8931at2157"/>
<protein>
    <submittedName>
        <fullName evidence="2">Quinol monooxygenase YgiN</fullName>
    </submittedName>
</protein>
<dbReference type="GO" id="GO:0004497">
    <property type="term" value="F:monooxygenase activity"/>
    <property type="evidence" value="ECO:0007669"/>
    <property type="project" value="UniProtKB-KW"/>
</dbReference>
<name>A0A1H7MB53_9EURY</name>
<dbReference type="SUPFAM" id="SSF54909">
    <property type="entry name" value="Dimeric alpha+beta barrel"/>
    <property type="match status" value="1"/>
</dbReference>
<sequence>MDFLLVLAKIQPKEGCQDSILELAEELIYESLLEEGNIDYQLLKSSEDDSLTFVEKWESPEYLKKHMASPHFLNFNADCEEFIESNDIQLIEANKIEI</sequence>
<proteinExistence type="predicted"/>
<accession>A0A1H7MB53</accession>
<dbReference type="STRING" id="190974.SAMN05216439_1915"/>